<feature type="region of interest" description="Disordered" evidence="1">
    <location>
        <begin position="365"/>
        <end position="399"/>
    </location>
</feature>
<feature type="compositionally biased region" description="Low complexity" evidence="1">
    <location>
        <begin position="324"/>
        <end position="345"/>
    </location>
</feature>
<proteinExistence type="predicted"/>
<accession>A0A6D2KAB5</accession>
<comment type="caution">
    <text evidence="3">The sequence shown here is derived from an EMBL/GenBank/DDBJ whole genome shotgun (WGS) entry which is preliminary data.</text>
</comment>
<feature type="domain" description="Retrotransposon Copia-like N-terminal" evidence="2">
    <location>
        <begin position="61"/>
        <end position="106"/>
    </location>
</feature>
<feature type="region of interest" description="Disordered" evidence="1">
    <location>
        <begin position="274"/>
        <end position="345"/>
    </location>
</feature>
<dbReference type="PANTHER" id="PTHR37610:SF97">
    <property type="entry name" value="RETROTRANSPOSON GAG DOMAIN-CONTAINING PROTEIN"/>
    <property type="match status" value="1"/>
</dbReference>
<protein>
    <recommendedName>
        <fullName evidence="2">Retrotransposon Copia-like N-terminal domain-containing protein</fullName>
    </recommendedName>
</protein>
<dbReference type="InterPro" id="IPR029472">
    <property type="entry name" value="Copia-like_N"/>
</dbReference>
<evidence type="ECO:0000256" key="1">
    <source>
        <dbReference type="SAM" id="MobiDB-lite"/>
    </source>
</evidence>
<dbReference type="AlphaFoldDB" id="A0A6D2KAB5"/>
<organism evidence="3 4">
    <name type="scientific">Microthlaspi erraticum</name>
    <dbReference type="NCBI Taxonomy" id="1685480"/>
    <lineage>
        <taxon>Eukaryota</taxon>
        <taxon>Viridiplantae</taxon>
        <taxon>Streptophyta</taxon>
        <taxon>Embryophyta</taxon>
        <taxon>Tracheophyta</taxon>
        <taxon>Spermatophyta</taxon>
        <taxon>Magnoliopsida</taxon>
        <taxon>eudicotyledons</taxon>
        <taxon>Gunneridae</taxon>
        <taxon>Pentapetalae</taxon>
        <taxon>rosids</taxon>
        <taxon>malvids</taxon>
        <taxon>Brassicales</taxon>
        <taxon>Brassicaceae</taxon>
        <taxon>Coluteocarpeae</taxon>
        <taxon>Microthlaspi</taxon>
    </lineage>
</organism>
<sequence length="399" mass="43524">MAGDDVDDVNSSGVTGSGGARDGVTGSGDQLPSGPTGVLPRAEMPNPEENLKVYSPYELAPSENPGTAISPVLLNGENYAEWASELENALRDKRKSGFINGTLSRPIDKPRELEAWNTVNSMIVGWIRASISPKIRSTVTFTSDAHKLWIDLMTRFSVGNGVRVHQLKSELASCRQEGMSVMDYFGKLSSKWEELLNYKPLPHCTCSWNAKFMQDYEEERVHQFLMGLDESRFGNVVTNIIGTEPLPELNSVYQKVVQEERRLNSSRGEVKQEAVGFMTVKTEQPQTIRAVEKNQNGSQGDRGGRGNSSRGRGGFSPGRGRGGFSQQQFRSNAAQASSPSLASSLPSFTADQWAALSQLIDQQKPTTVPDRLNGNNQTGEVILDTGASHHMTGDASILT</sequence>
<feature type="region of interest" description="Disordered" evidence="1">
    <location>
        <begin position="1"/>
        <end position="47"/>
    </location>
</feature>
<evidence type="ECO:0000313" key="3">
    <source>
        <dbReference type="EMBL" id="CAA7049973.1"/>
    </source>
</evidence>
<dbReference type="EMBL" id="CACVBM020001433">
    <property type="protein sequence ID" value="CAA7049973.1"/>
    <property type="molecule type" value="Genomic_DNA"/>
</dbReference>
<reference evidence="3" key="1">
    <citation type="submission" date="2020-01" db="EMBL/GenBank/DDBJ databases">
        <authorList>
            <person name="Mishra B."/>
        </authorList>
    </citation>
    <scope>NUCLEOTIDE SEQUENCE [LARGE SCALE GENOMIC DNA]</scope>
</reference>
<dbReference type="Pfam" id="PF14244">
    <property type="entry name" value="Retrotran_gag_3"/>
    <property type="match status" value="1"/>
</dbReference>
<dbReference type="PANTHER" id="PTHR37610">
    <property type="entry name" value="CCHC-TYPE DOMAIN-CONTAINING PROTEIN"/>
    <property type="match status" value="1"/>
</dbReference>
<feature type="compositionally biased region" description="Gly residues" evidence="1">
    <location>
        <begin position="311"/>
        <end position="323"/>
    </location>
</feature>
<dbReference type="OrthoDB" id="1112755at2759"/>
<name>A0A6D2KAB5_9BRAS</name>
<evidence type="ECO:0000259" key="2">
    <source>
        <dbReference type="Pfam" id="PF14244"/>
    </source>
</evidence>
<gene>
    <name evidence="3" type="ORF">MERR_LOCUS37208</name>
</gene>
<keyword evidence="4" id="KW-1185">Reference proteome</keyword>
<evidence type="ECO:0000313" key="4">
    <source>
        <dbReference type="Proteomes" id="UP000467841"/>
    </source>
</evidence>
<dbReference type="Proteomes" id="UP000467841">
    <property type="component" value="Unassembled WGS sequence"/>
</dbReference>